<keyword evidence="3 6" id="KW-1133">Transmembrane helix</keyword>
<sequence length="568" mass="61725">MNCPSRNDEDAWLHPDWNQSPPHFAADLTTCQDMNGIANARELGQARGLEDGCHNIGHVGFEECFETEREKTRGKPGEGAKSPQTGLRTRYIANNGRSSKATAIAGSRRPATTYQAWAWWLLSVMITSTTISFISNSGLSRIATYVKSLAWYSLKTPTLPKMSTHHHVKRDSCASAGIKVYDLPLHVGALFIILFASATACSFPILVIRFPRLRIPGGFLFSAKHFGTGVLIATSFVHLLPTAFISLGNPCLPKFWTTDYPAMPGAIALAAIFFVTVIEMVFSPAQHACGGGHETLLAVSRESHSHADEQQQVEPKIVARSRSELQRTASAPEDSIQVTGLGILYGRTKSIGRTLSQLGEKNEILDSIESGRSDSANGVRKGETERPVKDVETHSGETTLSAEQARKKAVLQCLLLEMGILFHSIFIGMSLSVSVGSEFVILLIAIIFHQTFEGLALGVRIAAIEWPDRALQPWLMALAYGCTTPLGQAIGIATHTLYTPDSKVGLLVVGIMNAISSGLLIFASLVELLSEELLSDESWRILRGRKRVYACLLVFAGAFCMSLVGAWA</sequence>
<dbReference type="GO" id="GO:0005385">
    <property type="term" value="F:zinc ion transmembrane transporter activity"/>
    <property type="evidence" value="ECO:0007669"/>
    <property type="project" value="TreeGrafter"/>
</dbReference>
<keyword evidence="4 6" id="KW-0472">Membrane</keyword>
<dbReference type="GO" id="GO:0005886">
    <property type="term" value="C:plasma membrane"/>
    <property type="evidence" value="ECO:0007669"/>
    <property type="project" value="TreeGrafter"/>
</dbReference>
<accession>A0A7C8M3I5</accession>
<comment type="caution">
    <text evidence="7">The sequence shown here is derived from an EMBL/GenBank/DDBJ whole genome shotgun (WGS) entry which is preliminary data.</text>
</comment>
<name>A0A7C8M3I5_9PLEO</name>
<feature type="compositionally biased region" description="Basic and acidic residues" evidence="5">
    <location>
        <begin position="380"/>
        <end position="395"/>
    </location>
</feature>
<feature type="transmembrane region" description="Helical" evidence="6">
    <location>
        <begin position="474"/>
        <end position="498"/>
    </location>
</feature>
<dbReference type="AlphaFoldDB" id="A0A7C8M3I5"/>
<feature type="transmembrane region" description="Helical" evidence="6">
    <location>
        <begin position="504"/>
        <end position="526"/>
    </location>
</feature>
<feature type="compositionally biased region" description="Basic and acidic residues" evidence="5">
    <location>
        <begin position="67"/>
        <end position="78"/>
    </location>
</feature>
<feature type="region of interest" description="Disordered" evidence="5">
    <location>
        <begin position="67"/>
        <end position="91"/>
    </location>
</feature>
<dbReference type="EMBL" id="JAADJZ010000023">
    <property type="protein sequence ID" value="KAF2867338.1"/>
    <property type="molecule type" value="Genomic_DNA"/>
</dbReference>
<feature type="transmembrane region" description="Helical" evidence="6">
    <location>
        <begin position="117"/>
        <end position="135"/>
    </location>
</feature>
<feature type="transmembrane region" description="Helical" evidence="6">
    <location>
        <begin position="439"/>
        <end position="462"/>
    </location>
</feature>
<comment type="subcellular location">
    <subcellularLocation>
        <location evidence="1">Membrane</location>
        <topology evidence="1">Multi-pass membrane protein</topology>
    </subcellularLocation>
</comment>
<keyword evidence="8" id="KW-1185">Reference proteome</keyword>
<evidence type="ECO:0000313" key="8">
    <source>
        <dbReference type="Proteomes" id="UP000481861"/>
    </source>
</evidence>
<gene>
    <name evidence="7" type="ORF">BDV95DRAFT_581955</name>
</gene>
<feature type="transmembrane region" description="Helical" evidence="6">
    <location>
        <begin position="414"/>
        <end position="433"/>
    </location>
</feature>
<feature type="transmembrane region" description="Helical" evidence="6">
    <location>
        <begin position="260"/>
        <end position="282"/>
    </location>
</feature>
<organism evidence="7 8">
    <name type="scientific">Massariosphaeria phaeospora</name>
    <dbReference type="NCBI Taxonomy" id="100035"/>
    <lineage>
        <taxon>Eukaryota</taxon>
        <taxon>Fungi</taxon>
        <taxon>Dikarya</taxon>
        <taxon>Ascomycota</taxon>
        <taxon>Pezizomycotina</taxon>
        <taxon>Dothideomycetes</taxon>
        <taxon>Pleosporomycetidae</taxon>
        <taxon>Pleosporales</taxon>
        <taxon>Pleosporales incertae sedis</taxon>
        <taxon>Massariosphaeria</taxon>
    </lineage>
</organism>
<evidence type="ECO:0000256" key="2">
    <source>
        <dbReference type="ARBA" id="ARBA00022692"/>
    </source>
</evidence>
<dbReference type="Pfam" id="PF02535">
    <property type="entry name" value="Zip"/>
    <property type="match status" value="1"/>
</dbReference>
<evidence type="ECO:0000256" key="6">
    <source>
        <dbReference type="SAM" id="Phobius"/>
    </source>
</evidence>
<evidence type="ECO:0000256" key="4">
    <source>
        <dbReference type="ARBA" id="ARBA00023136"/>
    </source>
</evidence>
<dbReference type="PANTHER" id="PTHR11040:SF55">
    <property type="entry name" value="MEMBRANE ZINC ION TRANSPORTER, PUTATIVE (AFU_ORTHOLOGUE AFUA_6G00470)-RELATED"/>
    <property type="match status" value="1"/>
</dbReference>
<feature type="transmembrane region" description="Helical" evidence="6">
    <location>
        <begin position="187"/>
        <end position="208"/>
    </location>
</feature>
<evidence type="ECO:0000256" key="1">
    <source>
        <dbReference type="ARBA" id="ARBA00004141"/>
    </source>
</evidence>
<protein>
    <submittedName>
        <fullName evidence="7">ZIP zinc transporter-domain-containing protein</fullName>
    </submittedName>
</protein>
<feature type="transmembrane region" description="Helical" evidence="6">
    <location>
        <begin position="547"/>
        <end position="567"/>
    </location>
</feature>
<reference evidence="7 8" key="1">
    <citation type="submission" date="2020-01" db="EMBL/GenBank/DDBJ databases">
        <authorList>
            <consortium name="DOE Joint Genome Institute"/>
            <person name="Haridas S."/>
            <person name="Albert R."/>
            <person name="Binder M."/>
            <person name="Bloem J."/>
            <person name="Labutti K."/>
            <person name="Salamov A."/>
            <person name="Andreopoulos B."/>
            <person name="Baker S.E."/>
            <person name="Barry K."/>
            <person name="Bills G."/>
            <person name="Bluhm B.H."/>
            <person name="Cannon C."/>
            <person name="Castanera R."/>
            <person name="Culley D.E."/>
            <person name="Daum C."/>
            <person name="Ezra D."/>
            <person name="Gonzalez J.B."/>
            <person name="Henrissat B."/>
            <person name="Kuo A."/>
            <person name="Liang C."/>
            <person name="Lipzen A."/>
            <person name="Lutzoni F."/>
            <person name="Magnuson J."/>
            <person name="Mondo S."/>
            <person name="Nolan M."/>
            <person name="Ohm R."/>
            <person name="Pangilinan J."/>
            <person name="Park H.-J.H."/>
            <person name="Ramirez L."/>
            <person name="Alfaro M."/>
            <person name="Sun H."/>
            <person name="Tritt A."/>
            <person name="Yoshinaga Y."/>
            <person name="Zwiers L.-H.L."/>
            <person name="Turgeon B.G."/>
            <person name="Goodwin S.B."/>
            <person name="Spatafora J.W."/>
            <person name="Crous P.W."/>
            <person name="Grigoriev I.V."/>
        </authorList>
    </citation>
    <scope>NUCLEOTIDE SEQUENCE [LARGE SCALE GENOMIC DNA]</scope>
    <source>
        <strain evidence="7 8">CBS 611.86</strain>
    </source>
</reference>
<evidence type="ECO:0000256" key="5">
    <source>
        <dbReference type="SAM" id="MobiDB-lite"/>
    </source>
</evidence>
<dbReference type="InterPro" id="IPR003689">
    <property type="entry name" value="ZIP"/>
</dbReference>
<feature type="region of interest" description="Disordered" evidence="5">
    <location>
        <begin position="367"/>
        <end position="400"/>
    </location>
</feature>
<feature type="transmembrane region" description="Helical" evidence="6">
    <location>
        <begin position="229"/>
        <end position="248"/>
    </location>
</feature>
<proteinExistence type="predicted"/>
<dbReference type="Proteomes" id="UP000481861">
    <property type="component" value="Unassembled WGS sequence"/>
</dbReference>
<dbReference type="PANTHER" id="PTHR11040">
    <property type="entry name" value="ZINC/IRON TRANSPORTER"/>
    <property type="match status" value="1"/>
</dbReference>
<evidence type="ECO:0000313" key="7">
    <source>
        <dbReference type="EMBL" id="KAF2867338.1"/>
    </source>
</evidence>
<evidence type="ECO:0000256" key="3">
    <source>
        <dbReference type="ARBA" id="ARBA00022989"/>
    </source>
</evidence>
<keyword evidence="2 6" id="KW-0812">Transmembrane</keyword>
<dbReference type="OrthoDB" id="448280at2759"/>